<keyword evidence="5" id="KW-1185">Reference proteome</keyword>
<feature type="domain" description="FAD/NAD(P)-binding" evidence="3">
    <location>
        <begin position="4"/>
        <end position="125"/>
    </location>
</feature>
<name>A0ABX5JI44_9BACT</name>
<dbReference type="Proteomes" id="UP000251311">
    <property type="component" value="Unassembled WGS sequence"/>
</dbReference>
<dbReference type="EMBL" id="MUXF01000019">
    <property type="protein sequence ID" value="PUE64846.1"/>
    <property type="molecule type" value="Genomic_DNA"/>
</dbReference>
<comment type="caution">
    <text evidence="4">The sequence shown here is derived from an EMBL/GenBank/DDBJ whole genome shotgun (WGS) entry which is preliminary data.</text>
</comment>
<organism evidence="4 5">
    <name type="scientific">Arcobacter lacus</name>
    <dbReference type="NCBI Taxonomy" id="1912876"/>
    <lineage>
        <taxon>Bacteria</taxon>
        <taxon>Pseudomonadati</taxon>
        <taxon>Campylobacterota</taxon>
        <taxon>Epsilonproteobacteria</taxon>
        <taxon>Campylobacterales</taxon>
        <taxon>Arcobacteraceae</taxon>
        <taxon>Arcobacter</taxon>
    </lineage>
</organism>
<dbReference type="RefSeq" id="WP_108528519.1">
    <property type="nucleotide sequence ID" value="NZ_MUXF01000019.1"/>
</dbReference>
<evidence type="ECO:0000256" key="1">
    <source>
        <dbReference type="ARBA" id="ARBA00022630"/>
    </source>
</evidence>
<dbReference type="InterPro" id="IPR023753">
    <property type="entry name" value="FAD/NAD-binding_dom"/>
</dbReference>
<evidence type="ECO:0000256" key="2">
    <source>
        <dbReference type="ARBA" id="ARBA00023002"/>
    </source>
</evidence>
<keyword evidence="1" id="KW-0285">Flavoprotein</keyword>
<dbReference type="Pfam" id="PF07992">
    <property type="entry name" value="Pyr_redox_2"/>
    <property type="match status" value="1"/>
</dbReference>
<keyword evidence="2" id="KW-0560">Oxidoreductase</keyword>
<evidence type="ECO:0000313" key="5">
    <source>
        <dbReference type="Proteomes" id="UP000251311"/>
    </source>
</evidence>
<reference evidence="4 5" key="1">
    <citation type="submission" date="2017-02" db="EMBL/GenBank/DDBJ databases">
        <title>Arcobacter lacus sp. nov., a new species isolated from reclaimed water.</title>
        <authorList>
            <person name="Figueras M.J."/>
            <person name="Perez-Cataluna A."/>
            <person name="Salas-Masso N."/>
        </authorList>
    </citation>
    <scope>NUCLEOTIDE SEQUENCE [LARGE SCALE GENOMIC DNA]</scope>
    <source>
        <strain evidence="4 5">RW43-9</strain>
    </source>
</reference>
<dbReference type="PROSITE" id="PS51257">
    <property type="entry name" value="PROKAR_LIPOPROTEIN"/>
    <property type="match status" value="1"/>
</dbReference>
<accession>A0ABX5JI44</accession>
<gene>
    <name evidence="4" type="ORF">B0175_10600</name>
</gene>
<evidence type="ECO:0000259" key="3">
    <source>
        <dbReference type="Pfam" id="PF07992"/>
    </source>
</evidence>
<dbReference type="PRINTS" id="PR00469">
    <property type="entry name" value="PNDRDTASEII"/>
</dbReference>
<proteinExistence type="predicted"/>
<sequence length="199" mass="20938">MNKYDVIIIGGGVSGLSCAITLRSAKLKIEELSNKNILVIDAGSSHLNMAELHNVAGIKEGTKGSELLKSMVSKTLSYGITLQSDNVISVSGNVGEFIVNTENQKFEASLIIFANGMQKIDVEGIGASVIGHIRAPRPGMVMIENTDGIISEGKYVTGCAAGATSMFSSAAGYGAQTATDIISLWLGKYTVIHDVLKKD</sequence>
<dbReference type="PANTHER" id="PTHR48105">
    <property type="entry name" value="THIOREDOXIN REDUCTASE 1-RELATED-RELATED"/>
    <property type="match status" value="1"/>
</dbReference>
<protein>
    <recommendedName>
        <fullName evidence="3">FAD/NAD(P)-binding domain-containing protein</fullName>
    </recommendedName>
</protein>
<dbReference type="InterPro" id="IPR036188">
    <property type="entry name" value="FAD/NAD-bd_sf"/>
</dbReference>
<dbReference type="InterPro" id="IPR050097">
    <property type="entry name" value="Ferredoxin-NADP_redctase_2"/>
</dbReference>
<dbReference type="SUPFAM" id="SSF51905">
    <property type="entry name" value="FAD/NAD(P)-binding domain"/>
    <property type="match status" value="1"/>
</dbReference>
<evidence type="ECO:0000313" key="4">
    <source>
        <dbReference type="EMBL" id="PUE64846.1"/>
    </source>
</evidence>
<dbReference type="Gene3D" id="3.50.50.60">
    <property type="entry name" value="FAD/NAD(P)-binding domain"/>
    <property type="match status" value="1"/>
</dbReference>